<reference evidence="1" key="1">
    <citation type="submission" date="2022-08" db="EMBL/GenBank/DDBJ databases">
        <authorList>
            <person name="Kallberg Y."/>
            <person name="Tangrot J."/>
            <person name="Rosling A."/>
        </authorList>
    </citation>
    <scope>NUCLEOTIDE SEQUENCE</scope>
    <source>
        <strain evidence="1">Wild A</strain>
    </source>
</reference>
<dbReference type="EMBL" id="CAMKVN010023396">
    <property type="protein sequence ID" value="CAI2200121.1"/>
    <property type="molecule type" value="Genomic_DNA"/>
</dbReference>
<feature type="non-terminal residue" evidence="1">
    <location>
        <position position="1"/>
    </location>
</feature>
<dbReference type="AlphaFoldDB" id="A0A9W4X0P6"/>
<gene>
    <name evidence="1" type="ORF">FWILDA_LOCUS19413</name>
</gene>
<evidence type="ECO:0000313" key="1">
    <source>
        <dbReference type="EMBL" id="CAI2200121.1"/>
    </source>
</evidence>
<sequence length="42" mass="4950">GKCYRKMMTIIDPVFPIPSNKRIKKEIHIGYTNSIEELKMLL</sequence>
<organism evidence="1 2">
    <name type="scientific">Funneliformis geosporum</name>
    <dbReference type="NCBI Taxonomy" id="1117311"/>
    <lineage>
        <taxon>Eukaryota</taxon>
        <taxon>Fungi</taxon>
        <taxon>Fungi incertae sedis</taxon>
        <taxon>Mucoromycota</taxon>
        <taxon>Glomeromycotina</taxon>
        <taxon>Glomeromycetes</taxon>
        <taxon>Glomerales</taxon>
        <taxon>Glomeraceae</taxon>
        <taxon>Funneliformis</taxon>
    </lineage>
</organism>
<name>A0A9W4X0P6_9GLOM</name>
<comment type="caution">
    <text evidence="1">The sequence shown here is derived from an EMBL/GenBank/DDBJ whole genome shotgun (WGS) entry which is preliminary data.</text>
</comment>
<dbReference type="Proteomes" id="UP001153678">
    <property type="component" value="Unassembled WGS sequence"/>
</dbReference>
<feature type="non-terminal residue" evidence="1">
    <location>
        <position position="42"/>
    </location>
</feature>
<evidence type="ECO:0000313" key="2">
    <source>
        <dbReference type="Proteomes" id="UP001153678"/>
    </source>
</evidence>
<proteinExistence type="predicted"/>
<accession>A0A9W4X0P6</accession>
<keyword evidence="2" id="KW-1185">Reference proteome</keyword>
<protein>
    <submittedName>
        <fullName evidence="1">7255_t:CDS:1</fullName>
    </submittedName>
</protein>